<accession>A0AAV4T320</accession>
<comment type="caution">
    <text evidence="5">The sequence shown here is derived from an EMBL/GenBank/DDBJ whole genome shotgun (WGS) entry which is preliminary data.</text>
</comment>
<dbReference type="AlphaFoldDB" id="A0AAV4T320"/>
<dbReference type="PANTHER" id="PTHR21664">
    <property type="entry name" value="CHRONIC MYELOGENOUS LEUKEMIA TUMOR ANTIGEN 66"/>
    <property type="match status" value="1"/>
</dbReference>
<evidence type="ECO:0000256" key="3">
    <source>
        <dbReference type="ARBA" id="ARBA00022490"/>
    </source>
</evidence>
<dbReference type="EMBL" id="BPLR01010688">
    <property type="protein sequence ID" value="GIY41048.1"/>
    <property type="molecule type" value="Genomic_DNA"/>
</dbReference>
<dbReference type="PANTHER" id="PTHR21664:SF1">
    <property type="entry name" value="NUDC DOMAIN-CONTAINING PROTEIN 1"/>
    <property type="match status" value="1"/>
</dbReference>
<dbReference type="GO" id="GO:0005634">
    <property type="term" value="C:nucleus"/>
    <property type="evidence" value="ECO:0007669"/>
    <property type="project" value="UniProtKB-SubCell"/>
</dbReference>
<evidence type="ECO:0000256" key="4">
    <source>
        <dbReference type="ARBA" id="ARBA00023242"/>
    </source>
</evidence>
<dbReference type="Proteomes" id="UP001054945">
    <property type="component" value="Unassembled WGS sequence"/>
</dbReference>
<dbReference type="InterPro" id="IPR037895">
    <property type="entry name" value="NUDCD1"/>
</dbReference>
<name>A0AAV4T320_CAEEX</name>
<evidence type="ECO:0000313" key="6">
    <source>
        <dbReference type="Proteomes" id="UP001054945"/>
    </source>
</evidence>
<keyword evidence="4" id="KW-0539">Nucleus</keyword>
<protein>
    <submittedName>
        <fullName evidence="5">Uncharacterized protein</fullName>
    </submittedName>
</protein>
<keyword evidence="3" id="KW-0963">Cytoplasm</keyword>
<dbReference type="GO" id="GO:0005737">
    <property type="term" value="C:cytoplasm"/>
    <property type="evidence" value="ECO:0007669"/>
    <property type="project" value="UniProtKB-SubCell"/>
</dbReference>
<evidence type="ECO:0000313" key="5">
    <source>
        <dbReference type="EMBL" id="GIY41048.1"/>
    </source>
</evidence>
<organism evidence="5 6">
    <name type="scientific">Caerostris extrusa</name>
    <name type="common">Bark spider</name>
    <name type="synonym">Caerostris bankana</name>
    <dbReference type="NCBI Taxonomy" id="172846"/>
    <lineage>
        <taxon>Eukaryota</taxon>
        <taxon>Metazoa</taxon>
        <taxon>Ecdysozoa</taxon>
        <taxon>Arthropoda</taxon>
        <taxon>Chelicerata</taxon>
        <taxon>Arachnida</taxon>
        <taxon>Araneae</taxon>
        <taxon>Araneomorphae</taxon>
        <taxon>Entelegynae</taxon>
        <taxon>Araneoidea</taxon>
        <taxon>Araneidae</taxon>
        <taxon>Caerostris</taxon>
    </lineage>
</organism>
<keyword evidence="6" id="KW-1185">Reference proteome</keyword>
<sequence>MVIMDLKVNRNMLDIKFEGYKLSLDPIPVLKQPVVDGIKSCELGNEEYGYLHTRMSLLHNYLFQDPWCQDSVFYVNERHRVLWTSLGEVVRTSY</sequence>
<evidence type="ECO:0000256" key="2">
    <source>
        <dbReference type="ARBA" id="ARBA00004496"/>
    </source>
</evidence>
<proteinExistence type="predicted"/>
<evidence type="ECO:0000256" key="1">
    <source>
        <dbReference type="ARBA" id="ARBA00004123"/>
    </source>
</evidence>
<reference evidence="5 6" key="1">
    <citation type="submission" date="2021-06" db="EMBL/GenBank/DDBJ databases">
        <title>Caerostris extrusa draft genome.</title>
        <authorList>
            <person name="Kono N."/>
            <person name="Arakawa K."/>
        </authorList>
    </citation>
    <scope>NUCLEOTIDE SEQUENCE [LARGE SCALE GENOMIC DNA]</scope>
</reference>
<comment type="subcellular location">
    <subcellularLocation>
        <location evidence="2">Cytoplasm</location>
    </subcellularLocation>
    <subcellularLocation>
        <location evidence="1">Nucleus</location>
    </subcellularLocation>
</comment>
<gene>
    <name evidence="5" type="ORF">CEXT_540181</name>
</gene>